<dbReference type="InParanoid" id="A0A401H3P2"/>
<keyword evidence="3" id="KW-1185">Reference proteome</keyword>
<name>A0A401H3P2_9APHY</name>
<dbReference type="RefSeq" id="XP_027619968.1">
    <property type="nucleotide sequence ID" value="XM_027764167.1"/>
</dbReference>
<gene>
    <name evidence="2" type="ORF">SCP_1500570</name>
</gene>
<sequence>MVDDSSLQANAGMLLQRFLNDEDRDEDEDESSAARPSAEAWDESRCCMRCKRTLRDRRQVASSSIPPSS</sequence>
<dbReference type="Proteomes" id="UP000287166">
    <property type="component" value="Unassembled WGS sequence"/>
</dbReference>
<evidence type="ECO:0000313" key="2">
    <source>
        <dbReference type="EMBL" id="GBE89055.1"/>
    </source>
</evidence>
<feature type="compositionally biased region" description="Acidic residues" evidence="1">
    <location>
        <begin position="22"/>
        <end position="31"/>
    </location>
</feature>
<dbReference type="EMBL" id="BFAD01000015">
    <property type="protein sequence ID" value="GBE89055.1"/>
    <property type="molecule type" value="Genomic_DNA"/>
</dbReference>
<evidence type="ECO:0000256" key="1">
    <source>
        <dbReference type="SAM" id="MobiDB-lite"/>
    </source>
</evidence>
<accession>A0A401H3P2</accession>
<organism evidence="2 3">
    <name type="scientific">Sparassis crispa</name>
    <dbReference type="NCBI Taxonomy" id="139825"/>
    <lineage>
        <taxon>Eukaryota</taxon>
        <taxon>Fungi</taxon>
        <taxon>Dikarya</taxon>
        <taxon>Basidiomycota</taxon>
        <taxon>Agaricomycotina</taxon>
        <taxon>Agaricomycetes</taxon>
        <taxon>Polyporales</taxon>
        <taxon>Sparassidaceae</taxon>
        <taxon>Sparassis</taxon>
    </lineage>
</organism>
<dbReference type="AlphaFoldDB" id="A0A401H3P2"/>
<feature type="region of interest" description="Disordered" evidence="1">
    <location>
        <begin position="1"/>
        <end position="43"/>
    </location>
</feature>
<dbReference type="GeneID" id="38785972"/>
<comment type="caution">
    <text evidence="2">The sequence shown here is derived from an EMBL/GenBank/DDBJ whole genome shotgun (WGS) entry which is preliminary data.</text>
</comment>
<proteinExistence type="predicted"/>
<evidence type="ECO:0000313" key="3">
    <source>
        <dbReference type="Proteomes" id="UP000287166"/>
    </source>
</evidence>
<reference evidence="2 3" key="1">
    <citation type="journal article" date="2018" name="Sci. Rep.">
        <title>Genome sequence of the cauliflower mushroom Sparassis crispa (Hanabiratake) and its association with beneficial usage.</title>
        <authorList>
            <person name="Kiyama R."/>
            <person name="Furutani Y."/>
            <person name="Kawaguchi K."/>
            <person name="Nakanishi T."/>
        </authorList>
    </citation>
    <scope>NUCLEOTIDE SEQUENCE [LARGE SCALE GENOMIC DNA]</scope>
</reference>
<protein>
    <submittedName>
        <fullName evidence="2">Uncharacterized protein</fullName>
    </submittedName>
</protein>